<protein>
    <recommendedName>
        <fullName evidence="1">KANL3/Tex30 alpha/beta hydrolase-like domain-containing protein</fullName>
    </recommendedName>
</protein>
<evidence type="ECO:0000313" key="2">
    <source>
        <dbReference type="EMBL" id="QSO47059.1"/>
    </source>
</evidence>
<dbReference type="InterPro" id="IPR046879">
    <property type="entry name" value="KANL3/Tex30_Abhydrolase"/>
</dbReference>
<dbReference type="Proteomes" id="UP000663505">
    <property type="component" value="Chromosome"/>
</dbReference>
<dbReference type="Gene3D" id="3.40.50.1820">
    <property type="entry name" value="alpha/beta hydrolase"/>
    <property type="match status" value="1"/>
</dbReference>
<keyword evidence="3" id="KW-1185">Reference proteome</keyword>
<sequence length="213" mass="22696">MLKVKTGWGDIPAQYPYERHEGGASTLVVLFPGRAYSLDAPLLWYAAKAAYSAGCDVLGVEYGYQANRVNFDSDGLANLVNEALHTLEDVVAGSTYRDFVFIGKSLGTRVQSEVASKASFAVGRHVFLTPLKPVIPSILAADRALVIVGDRDPAFGAEDVAAVRGSAGVTVHVAIDADHGLETPDVLDSIQILHTTARLCQVFCQPPSPEAIK</sequence>
<evidence type="ECO:0000259" key="1">
    <source>
        <dbReference type="Pfam" id="PF20408"/>
    </source>
</evidence>
<dbReference type="InterPro" id="IPR017018">
    <property type="entry name" value="UCP033634"/>
</dbReference>
<dbReference type="Pfam" id="PF20408">
    <property type="entry name" value="Abhydrolase_11"/>
    <property type="match status" value="1"/>
</dbReference>
<gene>
    <name evidence="2" type="ORF">JZ786_22035</name>
</gene>
<accession>A0A9X7Z5N3</accession>
<reference evidence="2 3" key="1">
    <citation type="submission" date="2021-02" db="EMBL/GenBank/DDBJ databases">
        <title>Alicyclobacillus curvatus sp. nov. and Alicyclobacillus mengziensis sp. nov., two acidophilic bacteria isolated from acid mine drainage.</title>
        <authorList>
            <person name="Huang Y."/>
        </authorList>
    </citation>
    <scope>NUCLEOTIDE SEQUENCE [LARGE SCALE GENOMIC DNA]</scope>
    <source>
        <strain evidence="2 3">S30H14</strain>
    </source>
</reference>
<dbReference type="AlphaFoldDB" id="A0A9X7Z5N3"/>
<dbReference type="InterPro" id="IPR029058">
    <property type="entry name" value="AB_hydrolase_fold"/>
</dbReference>
<evidence type="ECO:0000313" key="3">
    <source>
        <dbReference type="Proteomes" id="UP000663505"/>
    </source>
</evidence>
<name>A0A9X7Z5N3_9BACL</name>
<dbReference type="SUPFAM" id="SSF53474">
    <property type="entry name" value="alpha/beta-Hydrolases"/>
    <property type="match status" value="1"/>
</dbReference>
<dbReference type="EMBL" id="CP071182">
    <property type="protein sequence ID" value="QSO47059.1"/>
    <property type="molecule type" value="Genomic_DNA"/>
</dbReference>
<dbReference type="PIRSF" id="PIRSF033634">
    <property type="entry name" value="UCP033634"/>
    <property type="match status" value="1"/>
</dbReference>
<dbReference type="RefSeq" id="WP_206656423.1">
    <property type="nucleotide sequence ID" value="NZ_CP071182.1"/>
</dbReference>
<dbReference type="KEGG" id="afx:JZ786_22035"/>
<proteinExistence type="predicted"/>
<organism evidence="2 3">
    <name type="scientific">Alicyclobacillus mengziensis</name>
    <dbReference type="NCBI Taxonomy" id="2931921"/>
    <lineage>
        <taxon>Bacteria</taxon>
        <taxon>Bacillati</taxon>
        <taxon>Bacillota</taxon>
        <taxon>Bacilli</taxon>
        <taxon>Bacillales</taxon>
        <taxon>Alicyclobacillaceae</taxon>
        <taxon>Alicyclobacillus</taxon>
    </lineage>
</organism>
<feature type="domain" description="KANL3/Tex30 alpha/beta hydrolase-like" evidence="1">
    <location>
        <begin position="29"/>
        <end position="184"/>
    </location>
</feature>